<evidence type="ECO:0000313" key="3">
    <source>
        <dbReference type="EMBL" id="CAF1645685.1"/>
    </source>
</evidence>
<keyword evidence="6" id="KW-1185">Reference proteome</keyword>
<evidence type="ECO:0000313" key="2">
    <source>
        <dbReference type="EMBL" id="CAF1624022.1"/>
    </source>
</evidence>
<sequence length="98" mass="10664">PICRVVNEGGIDSAKDARAGAEQLVQNAQQHVDSYRQQLSSLQGQKSTLDSQLSELQTQLQVLQSALVILQDESNSTATVNYQLKRVIGHITSCAGKR</sequence>
<dbReference type="SUPFAM" id="SSF90257">
    <property type="entry name" value="Myosin rod fragments"/>
    <property type="match status" value="1"/>
</dbReference>
<organism evidence="3 6">
    <name type="scientific">Didymodactylos carnosus</name>
    <dbReference type="NCBI Taxonomy" id="1234261"/>
    <lineage>
        <taxon>Eukaryota</taxon>
        <taxon>Metazoa</taxon>
        <taxon>Spiralia</taxon>
        <taxon>Gnathifera</taxon>
        <taxon>Rotifera</taxon>
        <taxon>Eurotatoria</taxon>
        <taxon>Bdelloidea</taxon>
        <taxon>Philodinida</taxon>
        <taxon>Philodinidae</taxon>
        <taxon>Didymodactylos</taxon>
    </lineage>
</organism>
<comment type="caution">
    <text evidence="3">The sequence shown here is derived from an EMBL/GenBank/DDBJ whole genome shotgun (WGS) entry which is preliminary data.</text>
</comment>
<accession>A0A816EEI5</accession>
<proteinExistence type="predicted"/>
<dbReference type="EMBL" id="CAJNOQ010049121">
    <property type="protein sequence ID" value="CAF1645685.1"/>
    <property type="molecule type" value="Genomic_DNA"/>
</dbReference>
<evidence type="ECO:0000256" key="1">
    <source>
        <dbReference type="SAM" id="Coils"/>
    </source>
</evidence>
<dbReference type="Proteomes" id="UP000681722">
    <property type="component" value="Unassembled WGS sequence"/>
</dbReference>
<protein>
    <submittedName>
        <fullName evidence="3">Uncharacterized protein</fullName>
    </submittedName>
</protein>
<name>A0A816EEI5_9BILA</name>
<evidence type="ECO:0000313" key="4">
    <source>
        <dbReference type="EMBL" id="CAF4445441.1"/>
    </source>
</evidence>
<dbReference type="AlphaFoldDB" id="A0A816EEI5"/>
<feature type="coiled-coil region" evidence="1">
    <location>
        <begin position="11"/>
        <end position="73"/>
    </location>
</feature>
<dbReference type="Proteomes" id="UP000663829">
    <property type="component" value="Unassembled WGS sequence"/>
</dbReference>
<dbReference type="EMBL" id="CAJNOK010056777">
    <property type="protein sequence ID" value="CAF1624022.1"/>
    <property type="molecule type" value="Genomic_DNA"/>
</dbReference>
<evidence type="ECO:0000313" key="6">
    <source>
        <dbReference type="Proteomes" id="UP000663829"/>
    </source>
</evidence>
<feature type="non-terminal residue" evidence="3">
    <location>
        <position position="1"/>
    </location>
</feature>
<reference evidence="3" key="1">
    <citation type="submission" date="2021-02" db="EMBL/GenBank/DDBJ databases">
        <authorList>
            <person name="Nowell W R."/>
        </authorList>
    </citation>
    <scope>NUCLEOTIDE SEQUENCE</scope>
</reference>
<dbReference type="EMBL" id="CAJOBA010081849">
    <property type="protein sequence ID" value="CAF4445441.1"/>
    <property type="molecule type" value="Genomic_DNA"/>
</dbReference>
<evidence type="ECO:0000313" key="5">
    <source>
        <dbReference type="EMBL" id="CAF4564355.1"/>
    </source>
</evidence>
<dbReference type="Proteomes" id="UP000682733">
    <property type="component" value="Unassembled WGS sequence"/>
</dbReference>
<dbReference type="Proteomes" id="UP000677228">
    <property type="component" value="Unassembled WGS sequence"/>
</dbReference>
<dbReference type="Gene3D" id="1.10.287.1490">
    <property type="match status" value="1"/>
</dbReference>
<gene>
    <name evidence="3" type="ORF">GPM918_LOCUS45213</name>
    <name evidence="2" type="ORF">OVA965_LOCUS43358</name>
    <name evidence="5" type="ORF">SRO942_LOCUS47523</name>
    <name evidence="4" type="ORF">TMI583_LOCUS45582</name>
</gene>
<dbReference type="EMBL" id="CAJOBC010118729">
    <property type="protein sequence ID" value="CAF4564355.1"/>
    <property type="molecule type" value="Genomic_DNA"/>
</dbReference>
<keyword evidence="1" id="KW-0175">Coiled coil</keyword>